<dbReference type="CDD" id="cd02869">
    <property type="entry name" value="PseudoU_synth_RluA_like"/>
    <property type="match status" value="1"/>
</dbReference>
<comment type="similarity">
    <text evidence="3">Belongs to the pseudouridine synthase RluA family.</text>
</comment>
<evidence type="ECO:0000256" key="7">
    <source>
        <dbReference type="ARBA" id="ARBA00041563"/>
    </source>
</evidence>
<dbReference type="InterPro" id="IPR020103">
    <property type="entry name" value="PsdUridine_synth_cat_dom_sf"/>
</dbReference>
<dbReference type="PANTHER" id="PTHR21600">
    <property type="entry name" value="MITOCHONDRIAL RNA PSEUDOURIDINE SYNTHASE"/>
    <property type="match status" value="1"/>
</dbReference>
<accession>A0AA35QUX5</accession>
<dbReference type="GO" id="GO:0009982">
    <property type="term" value="F:pseudouridine synthase activity"/>
    <property type="evidence" value="ECO:0007669"/>
    <property type="project" value="InterPro"/>
</dbReference>
<evidence type="ECO:0000313" key="11">
    <source>
        <dbReference type="Proteomes" id="UP001174909"/>
    </source>
</evidence>
<proteinExistence type="inferred from homology"/>
<gene>
    <name evidence="10" type="ORF">GBAR_LOCUS1180</name>
</gene>
<dbReference type="PANTHER" id="PTHR21600:SF83">
    <property type="entry name" value="PSEUDOURIDYLATE SYNTHASE RPUSD4, MITOCHONDRIAL"/>
    <property type="match status" value="1"/>
</dbReference>
<dbReference type="Proteomes" id="UP001174909">
    <property type="component" value="Unassembled WGS sequence"/>
</dbReference>
<keyword evidence="11" id="KW-1185">Reference proteome</keyword>
<sequence length="174" mass="19321">MLPSCRVARHVRLAASHAPKAATGIREAVNRGKPLLPLDDLESLVLYKDRDVIALNKPSGLSVHTGPKVAEDLCSNLHHWQYDSPDPPNLAHRLDRDTSGVILLSRDSSAARRLAELFQQRRIKKTYWAITVNVPSKPEVFCREGNYTTRDQGLGHSEQPKTSYAQGCSEEGQS</sequence>
<evidence type="ECO:0000256" key="5">
    <source>
        <dbReference type="ARBA" id="ARBA00036943"/>
    </source>
</evidence>
<evidence type="ECO:0000313" key="10">
    <source>
        <dbReference type="EMBL" id="CAI7993081.1"/>
    </source>
</evidence>
<keyword evidence="4" id="KW-0413">Isomerase</keyword>
<evidence type="ECO:0000256" key="6">
    <source>
        <dbReference type="ARBA" id="ARBA00039953"/>
    </source>
</evidence>
<evidence type="ECO:0000256" key="3">
    <source>
        <dbReference type="ARBA" id="ARBA00010876"/>
    </source>
</evidence>
<dbReference type="GO" id="GO:0003723">
    <property type="term" value="F:RNA binding"/>
    <property type="evidence" value="ECO:0007669"/>
    <property type="project" value="InterPro"/>
</dbReference>
<name>A0AA35QUX5_GEOBA</name>
<protein>
    <recommendedName>
        <fullName evidence="6">Pseudouridylate synthase RPUSD4, mitochondrial</fullName>
    </recommendedName>
    <alternativeName>
        <fullName evidence="7">RNA pseudouridylate synthase domain-containing protein 4</fullName>
    </alternativeName>
</protein>
<dbReference type="InterPro" id="IPR050188">
    <property type="entry name" value="RluA_PseudoU_synthase"/>
</dbReference>
<dbReference type="EMBL" id="CASHTH010000173">
    <property type="protein sequence ID" value="CAI7993081.1"/>
    <property type="molecule type" value="Genomic_DNA"/>
</dbReference>
<dbReference type="GO" id="GO:0001522">
    <property type="term" value="P:pseudouridine synthesis"/>
    <property type="evidence" value="ECO:0007669"/>
    <property type="project" value="InterPro"/>
</dbReference>
<evidence type="ECO:0000256" key="4">
    <source>
        <dbReference type="ARBA" id="ARBA00023235"/>
    </source>
</evidence>
<organism evidence="10 11">
    <name type="scientific">Geodia barretti</name>
    <name type="common">Barrett's horny sponge</name>
    <dbReference type="NCBI Taxonomy" id="519541"/>
    <lineage>
        <taxon>Eukaryota</taxon>
        <taxon>Metazoa</taxon>
        <taxon>Porifera</taxon>
        <taxon>Demospongiae</taxon>
        <taxon>Heteroscleromorpha</taxon>
        <taxon>Tetractinellida</taxon>
        <taxon>Astrophorina</taxon>
        <taxon>Geodiidae</taxon>
        <taxon>Geodia</taxon>
    </lineage>
</organism>
<evidence type="ECO:0000256" key="8">
    <source>
        <dbReference type="SAM" id="MobiDB-lite"/>
    </source>
</evidence>
<dbReference type="InterPro" id="IPR006145">
    <property type="entry name" value="PsdUridine_synth_RsuA/RluA"/>
</dbReference>
<dbReference type="Gene3D" id="3.30.2350.10">
    <property type="entry name" value="Pseudouridine synthase"/>
    <property type="match status" value="1"/>
</dbReference>
<comment type="caution">
    <text evidence="10">The sequence shown here is derived from an EMBL/GenBank/DDBJ whole genome shotgun (WGS) entry which is preliminary data.</text>
</comment>
<evidence type="ECO:0000259" key="9">
    <source>
        <dbReference type="Pfam" id="PF00849"/>
    </source>
</evidence>
<evidence type="ECO:0000256" key="2">
    <source>
        <dbReference type="ARBA" id="ARBA00001896"/>
    </source>
</evidence>
<dbReference type="Pfam" id="PF00849">
    <property type="entry name" value="PseudoU_synth_2"/>
    <property type="match status" value="1"/>
</dbReference>
<comment type="catalytic activity">
    <reaction evidence="2">
        <text>uridine in 5S rRNA = pseudouridine in 5S rRNA</text>
        <dbReference type="Rhea" id="RHEA:47036"/>
        <dbReference type="Rhea" id="RHEA-COMP:11730"/>
        <dbReference type="Rhea" id="RHEA-COMP:11731"/>
        <dbReference type="ChEBI" id="CHEBI:65314"/>
        <dbReference type="ChEBI" id="CHEBI:65315"/>
    </reaction>
</comment>
<feature type="compositionally biased region" description="Polar residues" evidence="8">
    <location>
        <begin position="160"/>
        <end position="174"/>
    </location>
</feature>
<feature type="region of interest" description="Disordered" evidence="8">
    <location>
        <begin position="149"/>
        <end position="174"/>
    </location>
</feature>
<dbReference type="PROSITE" id="PS01129">
    <property type="entry name" value="PSI_RLU"/>
    <property type="match status" value="1"/>
</dbReference>
<evidence type="ECO:0000256" key="1">
    <source>
        <dbReference type="ARBA" id="ARBA00001166"/>
    </source>
</evidence>
<dbReference type="InterPro" id="IPR006224">
    <property type="entry name" value="PsdUridine_synth_RluA-like_CS"/>
</dbReference>
<reference evidence="10" key="1">
    <citation type="submission" date="2023-03" db="EMBL/GenBank/DDBJ databases">
        <authorList>
            <person name="Steffen K."/>
            <person name="Cardenas P."/>
        </authorList>
    </citation>
    <scope>NUCLEOTIDE SEQUENCE</scope>
</reference>
<feature type="domain" description="Pseudouridine synthase RsuA/RluA-like" evidence="9">
    <location>
        <begin position="51"/>
        <end position="141"/>
    </location>
</feature>
<dbReference type="SUPFAM" id="SSF55120">
    <property type="entry name" value="Pseudouridine synthase"/>
    <property type="match status" value="1"/>
</dbReference>
<dbReference type="AlphaFoldDB" id="A0AA35QUX5"/>
<comment type="catalytic activity">
    <reaction evidence="5">
        <text>a uridine in tRNA = a pseudouridine in tRNA</text>
        <dbReference type="Rhea" id="RHEA:54572"/>
        <dbReference type="Rhea" id="RHEA-COMP:13339"/>
        <dbReference type="Rhea" id="RHEA-COMP:13934"/>
        <dbReference type="ChEBI" id="CHEBI:65314"/>
        <dbReference type="ChEBI" id="CHEBI:65315"/>
    </reaction>
</comment>
<comment type="catalytic activity">
    <reaction evidence="1">
        <text>a uridine in mRNA = a pseudouridine in mRNA</text>
        <dbReference type="Rhea" id="RHEA:56644"/>
        <dbReference type="Rhea" id="RHEA-COMP:14658"/>
        <dbReference type="Rhea" id="RHEA-COMP:14659"/>
        <dbReference type="ChEBI" id="CHEBI:65314"/>
        <dbReference type="ChEBI" id="CHEBI:65315"/>
    </reaction>
</comment>